<evidence type="ECO:0000313" key="1">
    <source>
        <dbReference type="EMBL" id="MBV7271631.1"/>
    </source>
</evidence>
<dbReference type="Proteomes" id="UP000694308">
    <property type="component" value="Unassembled WGS sequence"/>
</dbReference>
<gene>
    <name evidence="1" type="ORF">I6U48_01720</name>
</gene>
<dbReference type="AlphaFoldDB" id="A0A949TQY3"/>
<keyword evidence="2" id="KW-1185">Reference proteome</keyword>
<protein>
    <submittedName>
        <fullName evidence="1">Uncharacterized protein</fullName>
    </submittedName>
</protein>
<name>A0A949TQY3_9CLOT</name>
<proteinExistence type="predicted"/>
<organism evidence="1 2">
    <name type="scientific">Clostridium thailandense</name>
    <dbReference type="NCBI Taxonomy" id="2794346"/>
    <lineage>
        <taxon>Bacteria</taxon>
        <taxon>Bacillati</taxon>
        <taxon>Bacillota</taxon>
        <taxon>Clostridia</taxon>
        <taxon>Eubacteriales</taxon>
        <taxon>Clostridiaceae</taxon>
        <taxon>Clostridium</taxon>
    </lineage>
</organism>
<dbReference type="RefSeq" id="WP_218318666.1">
    <property type="nucleotide sequence ID" value="NZ_JAEEGC010000007.1"/>
</dbReference>
<comment type="caution">
    <text evidence="1">The sequence shown here is derived from an EMBL/GenBank/DDBJ whole genome shotgun (WGS) entry which is preliminary data.</text>
</comment>
<accession>A0A949TQY3</accession>
<dbReference type="EMBL" id="JAEEGC010000007">
    <property type="protein sequence ID" value="MBV7271631.1"/>
    <property type="molecule type" value="Genomic_DNA"/>
</dbReference>
<reference evidence="1" key="1">
    <citation type="submission" date="2020-12" db="EMBL/GenBank/DDBJ databases">
        <title>Clostridium thailandense sp. nov., a novel acetogenic bacterium isolated from peat land soil in Thailand.</title>
        <authorList>
            <person name="Chaikitkaew S."/>
            <person name="Birkeland N.K."/>
        </authorList>
    </citation>
    <scope>NUCLEOTIDE SEQUENCE</scope>
    <source>
        <strain evidence="1">PL3</strain>
    </source>
</reference>
<evidence type="ECO:0000313" key="2">
    <source>
        <dbReference type="Proteomes" id="UP000694308"/>
    </source>
</evidence>
<sequence length="70" mass="8218">MENYIIELKQKRNRPYYFAHKKVVIIKIYELAHLVKIRFENTNECMIVDISALSYAPDFTNAISLRIIGG</sequence>